<proteinExistence type="predicted"/>
<evidence type="ECO:0000313" key="1">
    <source>
        <dbReference type="EMBL" id="GMN51600.1"/>
    </source>
</evidence>
<name>A0AA88AGP7_FICCA</name>
<comment type="caution">
    <text evidence="1">The sequence shown here is derived from an EMBL/GenBank/DDBJ whole genome shotgun (WGS) entry which is preliminary data.</text>
</comment>
<dbReference type="EMBL" id="BTGU01000038">
    <property type="protein sequence ID" value="GMN51600.1"/>
    <property type="molecule type" value="Genomic_DNA"/>
</dbReference>
<sequence>MCYDSLSCSPRDIAKKLSARAGDAGQRRIQTKITFPTHDNPFTASAILTITRKNLKFWAIVNRFTYGLAAKREIGSERPNVRSTRELAGGGDAALKPVVDRQGPASASFLAYPVDRPSPAMASVAAPCSPEI</sequence>
<gene>
    <name evidence="1" type="ORF">TIFTF001_020756</name>
</gene>
<protein>
    <submittedName>
        <fullName evidence="1">Uncharacterized protein</fullName>
    </submittedName>
</protein>
<dbReference type="AlphaFoldDB" id="A0AA88AGP7"/>
<reference evidence="1" key="1">
    <citation type="submission" date="2023-07" db="EMBL/GenBank/DDBJ databases">
        <title>draft genome sequence of fig (Ficus carica).</title>
        <authorList>
            <person name="Takahashi T."/>
            <person name="Nishimura K."/>
        </authorList>
    </citation>
    <scope>NUCLEOTIDE SEQUENCE</scope>
</reference>
<evidence type="ECO:0000313" key="2">
    <source>
        <dbReference type="Proteomes" id="UP001187192"/>
    </source>
</evidence>
<dbReference type="Proteomes" id="UP001187192">
    <property type="component" value="Unassembled WGS sequence"/>
</dbReference>
<keyword evidence="2" id="KW-1185">Reference proteome</keyword>
<organism evidence="1 2">
    <name type="scientific">Ficus carica</name>
    <name type="common">Common fig</name>
    <dbReference type="NCBI Taxonomy" id="3494"/>
    <lineage>
        <taxon>Eukaryota</taxon>
        <taxon>Viridiplantae</taxon>
        <taxon>Streptophyta</taxon>
        <taxon>Embryophyta</taxon>
        <taxon>Tracheophyta</taxon>
        <taxon>Spermatophyta</taxon>
        <taxon>Magnoliopsida</taxon>
        <taxon>eudicotyledons</taxon>
        <taxon>Gunneridae</taxon>
        <taxon>Pentapetalae</taxon>
        <taxon>rosids</taxon>
        <taxon>fabids</taxon>
        <taxon>Rosales</taxon>
        <taxon>Moraceae</taxon>
        <taxon>Ficeae</taxon>
        <taxon>Ficus</taxon>
    </lineage>
</organism>
<accession>A0AA88AGP7</accession>